<keyword evidence="10" id="KW-1185">Reference proteome</keyword>
<dbReference type="Gene3D" id="1.20.1270.60">
    <property type="entry name" value="Arfaptin homology (AH) domain/BAR domain"/>
    <property type="match status" value="1"/>
</dbReference>
<dbReference type="InterPro" id="IPR002110">
    <property type="entry name" value="Ankyrin_rpt"/>
</dbReference>
<dbReference type="SMART" id="SM00105">
    <property type="entry name" value="ArfGap"/>
    <property type="match status" value="1"/>
</dbReference>
<dbReference type="InterPro" id="IPR037278">
    <property type="entry name" value="ARFGAP/RecO"/>
</dbReference>
<dbReference type="InterPro" id="IPR027267">
    <property type="entry name" value="AH/BAR_dom_sf"/>
</dbReference>
<feature type="region of interest" description="Disordered" evidence="6">
    <location>
        <begin position="457"/>
        <end position="490"/>
    </location>
</feature>
<evidence type="ECO:0000256" key="5">
    <source>
        <dbReference type="PROSITE-ProRule" id="PRU00288"/>
    </source>
</evidence>
<evidence type="ECO:0000259" key="7">
    <source>
        <dbReference type="PROSITE" id="PS50003"/>
    </source>
</evidence>
<dbReference type="PROSITE" id="PS50115">
    <property type="entry name" value="ARFGAP"/>
    <property type="match status" value="1"/>
</dbReference>
<organism evidence="9 10">
    <name type="scientific">Pycnococcus provasolii</name>
    <dbReference type="NCBI Taxonomy" id="41880"/>
    <lineage>
        <taxon>Eukaryota</taxon>
        <taxon>Viridiplantae</taxon>
        <taxon>Chlorophyta</taxon>
        <taxon>Pseudoscourfieldiophyceae</taxon>
        <taxon>Pseudoscourfieldiales</taxon>
        <taxon>Pycnococcaceae</taxon>
        <taxon>Pycnococcus</taxon>
    </lineage>
</organism>
<evidence type="ECO:0000256" key="1">
    <source>
        <dbReference type="ARBA" id="ARBA00022468"/>
    </source>
</evidence>
<dbReference type="AlphaFoldDB" id="A0A830I516"/>
<evidence type="ECO:0000313" key="10">
    <source>
        <dbReference type="Proteomes" id="UP000660262"/>
    </source>
</evidence>
<dbReference type="Gene3D" id="1.10.220.150">
    <property type="entry name" value="Arf GTPase activating protein"/>
    <property type="match status" value="1"/>
</dbReference>
<comment type="caution">
    <text evidence="9">The sequence shown here is derived from an EMBL/GenBank/DDBJ whole genome shotgun (WGS) entry which is preliminary data.</text>
</comment>
<dbReference type="FunFam" id="1.10.220.150:FF:000009">
    <property type="entry name" value="stromal membrane-associated protein 1 isoform X1"/>
    <property type="match status" value="1"/>
</dbReference>
<reference evidence="9" key="1">
    <citation type="submission" date="2020-10" db="EMBL/GenBank/DDBJ databases">
        <title>Unveiling of a novel bifunctional photoreceptor, Dualchrome1, isolated from a cosmopolitan green alga.</title>
        <authorList>
            <person name="Suzuki S."/>
            <person name="Kawachi M."/>
        </authorList>
    </citation>
    <scope>NUCLEOTIDE SEQUENCE</scope>
    <source>
        <strain evidence="9">NIES 2893</strain>
    </source>
</reference>
<dbReference type="SUPFAM" id="SSF50729">
    <property type="entry name" value="PH domain-like"/>
    <property type="match status" value="1"/>
</dbReference>
<feature type="domain" description="PH" evidence="7">
    <location>
        <begin position="337"/>
        <end position="445"/>
    </location>
</feature>
<dbReference type="Pfam" id="PF01412">
    <property type="entry name" value="ArfGap"/>
    <property type="match status" value="1"/>
</dbReference>
<evidence type="ECO:0000313" key="9">
    <source>
        <dbReference type="EMBL" id="GHP12187.1"/>
    </source>
</evidence>
<evidence type="ECO:0000256" key="2">
    <source>
        <dbReference type="ARBA" id="ARBA00022723"/>
    </source>
</evidence>
<feature type="compositionally biased region" description="Polar residues" evidence="6">
    <location>
        <begin position="305"/>
        <end position="314"/>
    </location>
</feature>
<dbReference type="Pfam" id="PF12796">
    <property type="entry name" value="Ank_2"/>
    <property type="match status" value="1"/>
</dbReference>
<protein>
    <submittedName>
        <fullName evidence="9">Uncharacterized protein</fullName>
    </submittedName>
</protein>
<dbReference type="CDD" id="cd08204">
    <property type="entry name" value="ArfGap"/>
    <property type="match status" value="1"/>
</dbReference>
<dbReference type="SMART" id="SM00248">
    <property type="entry name" value="ANK"/>
    <property type="match status" value="2"/>
</dbReference>
<feature type="domain" description="Arf-GAP" evidence="8">
    <location>
        <begin position="500"/>
        <end position="623"/>
    </location>
</feature>
<dbReference type="PROSITE" id="PS50003">
    <property type="entry name" value="PH_DOMAIN"/>
    <property type="match status" value="1"/>
</dbReference>
<dbReference type="Proteomes" id="UP000660262">
    <property type="component" value="Unassembled WGS sequence"/>
</dbReference>
<keyword evidence="1" id="KW-0343">GTPase activation</keyword>
<dbReference type="OrthoDB" id="194358at2759"/>
<dbReference type="InterPro" id="IPR036770">
    <property type="entry name" value="Ankyrin_rpt-contain_sf"/>
</dbReference>
<evidence type="ECO:0000256" key="6">
    <source>
        <dbReference type="SAM" id="MobiDB-lite"/>
    </source>
</evidence>
<keyword evidence="3 5" id="KW-0863">Zinc-finger</keyword>
<keyword evidence="4" id="KW-0862">Zinc</keyword>
<dbReference type="InterPro" id="IPR045258">
    <property type="entry name" value="ACAP1/2/3-like"/>
</dbReference>
<accession>A0A830I516</accession>
<sequence length="783" mass="85182">MSAHAPPAATRLFHPDSIRLDSPAFRRDVQLAQADLEKQHAAVKAFHKTIQELQAAYDKASSLEASFASSLDTFVAETLSYKKHTHGALEHTVGYQSAAKLTAFAELFRELSAHREVLSSNMNACLSSKMSQVDERLADLKDYQKAFDKSSHDYDVTRDKLLRVDAAASTSKHTQQLETEAETSKTRFDGNRMALVTALSDACLTAFGQTPLEAMVDTVGVLTRYHTKVLGVLGGLSSYVDECANHVDAVHEEYKTSMERLQDDMMLADSSDALSRSASMNLELVEPTTPGFSTAPSTPHAPAVSSPSFESGTQRGERVRMEVEARMMQTRASGVVTTTKEGYLLKKSTNSYRANDWKRRYFRLDSAGNLTYQGSHKANGKPEEQTTVLLLLSTIKLGIDDSSRNAEPHRRFVFRVVSPERTYTLQAENERDFSAWVDNIYGTIATMLNLATSVVTSPTTNASGNAEDGRFLDDTGKHKHAGGADDRNNTVETDDAAAYAQTVSRLRSIPGNDVCADCGADEPVWASLNLGLLVCIECSGIHRQIGVHISKVRSLTLDTRVWSSKGTVHMFEHIGNSVSNALWEANATARDKPAPGAALAEKERFVRAKYVDHAYAAALPSPLSRFDDPLWAGVKDSKLDAVLHFVVARTSFGDAVDTAAAASLVRETNQRAVGGGDDSGDGDDDAACCSLTHLAACIDNPSSDAMLELLLQNGAPVDMADKPHLRTPLHYACIWQRDDAAKQLLARGGRELSAAKDKAGRTALDYAMMHGSITDEQLFVLLA</sequence>
<dbReference type="InterPro" id="IPR038508">
    <property type="entry name" value="ArfGAP_dom_sf"/>
</dbReference>
<dbReference type="SUPFAM" id="SSF57863">
    <property type="entry name" value="ArfGap/RecO-like zinc finger"/>
    <property type="match status" value="1"/>
</dbReference>
<dbReference type="SUPFAM" id="SSF103657">
    <property type="entry name" value="BAR/IMD domain-like"/>
    <property type="match status" value="1"/>
</dbReference>
<dbReference type="InterPro" id="IPR011993">
    <property type="entry name" value="PH-like_dom_sf"/>
</dbReference>
<dbReference type="InterPro" id="IPR001849">
    <property type="entry name" value="PH_domain"/>
</dbReference>
<evidence type="ECO:0000256" key="4">
    <source>
        <dbReference type="ARBA" id="ARBA00022833"/>
    </source>
</evidence>
<dbReference type="InterPro" id="IPR001164">
    <property type="entry name" value="ArfGAP_dom"/>
</dbReference>
<dbReference type="GO" id="GO:0008270">
    <property type="term" value="F:zinc ion binding"/>
    <property type="evidence" value="ECO:0007669"/>
    <property type="project" value="UniProtKB-KW"/>
</dbReference>
<dbReference type="Gene3D" id="1.25.40.20">
    <property type="entry name" value="Ankyrin repeat-containing domain"/>
    <property type="match status" value="1"/>
</dbReference>
<dbReference type="InterPro" id="IPR004148">
    <property type="entry name" value="BAR_dom"/>
</dbReference>
<gene>
    <name evidence="9" type="ORF">PPROV_001091500</name>
</gene>
<evidence type="ECO:0000256" key="3">
    <source>
        <dbReference type="ARBA" id="ARBA00022771"/>
    </source>
</evidence>
<dbReference type="PANTHER" id="PTHR23180:SF160">
    <property type="entry name" value="ADP-RIBOSYLATION FACTOR GTPASE-ACTIVATING PROTEIN EFFECTOR PROTEIN 1"/>
    <property type="match status" value="1"/>
</dbReference>
<dbReference type="Pfam" id="PF16746">
    <property type="entry name" value="BAR_3"/>
    <property type="match status" value="1"/>
</dbReference>
<dbReference type="GO" id="GO:0005096">
    <property type="term" value="F:GTPase activator activity"/>
    <property type="evidence" value="ECO:0007669"/>
    <property type="project" value="UniProtKB-KW"/>
</dbReference>
<dbReference type="CDD" id="cd13250">
    <property type="entry name" value="PH_ACAP"/>
    <property type="match status" value="1"/>
</dbReference>
<dbReference type="EMBL" id="BNJQ01000039">
    <property type="protein sequence ID" value="GHP12187.1"/>
    <property type="molecule type" value="Genomic_DNA"/>
</dbReference>
<dbReference type="Gene3D" id="2.30.29.30">
    <property type="entry name" value="Pleckstrin-homology domain (PH domain)/Phosphotyrosine-binding domain (PTB)"/>
    <property type="match status" value="1"/>
</dbReference>
<dbReference type="Pfam" id="PF00169">
    <property type="entry name" value="PH"/>
    <property type="match status" value="1"/>
</dbReference>
<dbReference type="SMART" id="SM00233">
    <property type="entry name" value="PH"/>
    <property type="match status" value="1"/>
</dbReference>
<dbReference type="SUPFAM" id="SSF48403">
    <property type="entry name" value="Ankyrin repeat"/>
    <property type="match status" value="1"/>
</dbReference>
<keyword evidence="2" id="KW-0479">Metal-binding</keyword>
<name>A0A830I516_9CHLO</name>
<evidence type="ECO:0000259" key="8">
    <source>
        <dbReference type="PROSITE" id="PS50115"/>
    </source>
</evidence>
<feature type="region of interest" description="Disordered" evidence="6">
    <location>
        <begin position="286"/>
        <end position="316"/>
    </location>
</feature>
<feature type="compositionally biased region" description="Basic and acidic residues" evidence="6">
    <location>
        <begin position="467"/>
        <end position="489"/>
    </location>
</feature>
<dbReference type="PRINTS" id="PR00405">
    <property type="entry name" value="REVINTRACTNG"/>
</dbReference>
<dbReference type="PANTHER" id="PTHR23180">
    <property type="entry name" value="CENTAURIN/ARF"/>
    <property type="match status" value="1"/>
</dbReference>
<proteinExistence type="predicted"/>
<dbReference type="GO" id="GO:0005737">
    <property type="term" value="C:cytoplasm"/>
    <property type="evidence" value="ECO:0007669"/>
    <property type="project" value="InterPro"/>
</dbReference>